<feature type="region of interest" description="Disordered" evidence="1">
    <location>
        <begin position="178"/>
        <end position="253"/>
    </location>
</feature>
<evidence type="ECO:0000313" key="5">
    <source>
        <dbReference type="Proteomes" id="UP000030653"/>
    </source>
</evidence>
<dbReference type="Pfam" id="PF08059">
    <property type="entry name" value="SEP"/>
    <property type="match status" value="1"/>
</dbReference>
<dbReference type="AlphaFoldDB" id="M5G7B0"/>
<dbReference type="PANTHER" id="PTHR23333:SF20">
    <property type="entry name" value="NSFL1 COFACTOR P47"/>
    <property type="match status" value="1"/>
</dbReference>
<dbReference type="EMBL" id="JH795869">
    <property type="protein sequence ID" value="EJT99652.1"/>
    <property type="molecule type" value="Genomic_DNA"/>
</dbReference>
<dbReference type="GO" id="GO:0000045">
    <property type="term" value="P:autophagosome assembly"/>
    <property type="evidence" value="ECO:0007669"/>
    <property type="project" value="TreeGrafter"/>
</dbReference>
<dbReference type="PANTHER" id="PTHR23333">
    <property type="entry name" value="UBX DOMAIN CONTAINING PROTEIN"/>
    <property type="match status" value="1"/>
</dbReference>
<evidence type="ECO:0000313" key="4">
    <source>
        <dbReference type="EMBL" id="EJT99652.1"/>
    </source>
</evidence>
<evidence type="ECO:0000259" key="3">
    <source>
        <dbReference type="PROSITE" id="PS51399"/>
    </source>
</evidence>
<dbReference type="SUPFAM" id="SSF102848">
    <property type="entry name" value="NSFL1 (p97 ATPase) cofactor p47, SEP domain"/>
    <property type="match status" value="1"/>
</dbReference>
<dbReference type="RefSeq" id="XP_040626550.1">
    <property type="nucleotide sequence ID" value="XM_040775347.1"/>
</dbReference>
<dbReference type="GO" id="GO:0031468">
    <property type="term" value="P:nuclear membrane reassembly"/>
    <property type="evidence" value="ECO:0007669"/>
    <property type="project" value="TreeGrafter"/>
</dbReference>
<organism evidence="4 5">
    <name type="scientific">Dacryopinax primogenitus (strain DJM 731)</name>
    <name type="common">Brown rot fungus</name>
    <dbReference type="NCBI Taxonomy" id="1858805"/>
    <lineage>
        <taxon>Eukaryota</taxon>
        <taxon>Fungi</taxon>
        <taxon>Dikarya</taxon>
        <taxon>Basidiomycota</taxon>
        <taxon>Agaricomycotina</taxon>
        <taxon>Dacrymycetes</taxon>
        <taxon>Dacrymycetales</taxon>
        <taxon>Dacrymycetaceae</taxon>
        <taxon>Dacryopinax</taxon>
    </lineage>
</organism>
<dbReference type="SMART" id="SM00166">
    <property type="entry name" value="UBX"/>
    <property type="match status" value="1"/>
</dbReference>
<dbReference type="PROSITE" id="PS51399">
    <property type="entry name" value="SEP"/>
    <property type="match status" value="1"/>
</dbReference>
<dbReference type="Pfam" id="PF00789">
    <property type="entry name" value="UBX"/>
    <property type="match status" value="1"/>
</dbReference>
<dbReference type="GO" id="GO:0061025">
    <property type="term" value="P:membrane fusion"/>
    <property type="evidence" value="ECO:0007669"/>
    <property type="project" value="TreeGrafter"/>
</dbReference>
<feature type="compositionally biased region" description="Low complexity" evidence="1">
    <location>
        <begin position="225"/>
        <end position="247"/>
    </location>
</feature>
<dbReference type="SUPFAM" id="SSF54236">
    <property type="entry name" value="Ubiquitin-like"/>
    <property type="match status" value="1"/>
</dbReference>
<dbReference type="GO" id="GO:0005829">
    <property type="term" value="C:cytosol"/>
    <property type="evidence" value="ECO:0007669"/>
    <property type="project" value="TreeGrafter"/>
</dbReference>
<dbReference type="STRING" id="1858805.M5G7B0"/>
<dbReference type="HOGENOM" id="CLU_029402_4_1_1"/>
<dbReference type="InterPro" id="IPR001012">
    <property type="entry name" value="UBX_dom"/>
</dbReference>
<dbReference type="GO" id="GO:0043161">
    <property type="term" value="P:proteasome-mediated ubiquitin-dependent protein catabolic process"/>
    <property type="evidence" value="ECO:0007669"/>
    <property type="project" value="TreeGrafter"/>
</dbReference>
<dbReference type="GO" id="GO:0005634">
    <property type="term" value="C:nucleus"/>
    <property type="evidence" value="ECO:0007669"/>
    <property type="project" value="TreeGrafter"/>
</dbReference>
<protein>
    <submittedName>
        <fullName evidence="4">SEP-domain-containing protein</fullName>
    </submittedName>
</protein>
<dbReference type="OrthoDB" id="25887at2759"/>
<dbReference type="FunFam" id="3.30.420.210:FF:000002">
    <property type="entry name" value="UBX domain-containing protein 1"/>
    <property type="match status" value="1"/>
</dbReference>
<sequence length="332" mass="35580">MGTGSNPARIPQASGEDGDEGPDQPQQWFTGGDRSGLAVEAPDSARQRRGADRIIRDIIKKAGDTGPNHIEPSIPQEPDAGGFHGGGYTLGSDEVESHFVPDSTGNPNTESEDEFEAQRVVRELTFWQEGFSVDDGPLYRYDDPANAQMLEDINAGHAPPQILNVRIGQPVAVRVSRRTDEHYTPPAPRPFGGSGHRLGAPTPQIAGASAPTSGGILMPGTFPGTSVARPPASPPATTSNPAAAPPSFEVNMDEPNTSVQIRLADGTRLVCRMNHTHTVGDIRRFINASRPENAARAYNIQTTFPTRVLEDESQTIKDAGLLNSVVVQRWVD</sequence>
<evidence type="ECO:0000259" key="2">
    <source>
        <dbReference type="PROSITE" id="PS50033"/>
    </source>
</evidence>
<feature type="domain" description="SEP" evidence="3">
    <location>
        <begin position="119"/>
        <end position="184"/>
    </location>
</feature>
<gene>
    <name evidence="4" type="ORF">DACRYDRAFT_55843</name>
</gene>
<proteinExistence type="predicted"/>
<evidence type="ECO:0000256" key="1">
    <source>
        <dbReference type="SAM" id="MobiDB-lite"/>
    </source>
</evidence>
<dbReference type="CDD" id="cd01770">
    <property type="entry name" value="UBX_UBXN2"/>
    <property type="match status" value="1"/>
</dbReference>
<keyword evidence="5" id="KW-1185">Reference proteome</keyword>
<dbReference type="Proteomes" id="UP000030653">
    <property type="component" value="Unassembled WGS sequence"/>
</dbReference>
<dbReference type="GO" id="GO:0007030">
    <property type="term" value="P:Golgi organization"/>
    <property type="evidence" value="ECO:0007669"/>
    <property type="project" value="TreeGrafter"/>
</dbReference>
<dbReference type="OMA" id="NKDHTDK"/>
<accession>M5G7B0</accession>
<dbReference type="GeneID" id="63690409"/>
<dbReference type="PROSITE" id="PS50033">
    <property type="entry name" value="UBX"/>
    <property type="match status" value="1"/>
</dbReference>
<feature type="domain" description="UBX" evidence="2">
    <location>
        <begin position="252"/>
        <end position="329"/>
    </location>
</feature>
<dbReference type="SMART" id="SM00553">
    <property type="entry name" value="SEP"/>
    <property type="match status" value="1"/>
</dbReference>
<feature type="compositionally biased region" description="Basic and acidic residues" evidence="1">
    <location>
        <begin position="43"/>
        <end position="63"/>
    </location>
</feature>
<name>M5G7B0_DACPD</name>
<dbReference type="Gene3D" id="3.30.420.210">
    <property type="entry name" value="SEP domain"/>
    <property type="match status" value="1"/>
</dbReference>
<dbReference type="Gene3D" id="3.10.20.90">
    <property type="entry name" value="Phosphatidylinositol 3-kinase Catalytic Subunit, Chain A, domain 1"/>
    <property type="match status" value="1"/>
</dbReference>
<dbReference type="InterPro" id="IPR029071">
    <property type="entry name" value="Ubiquitin-like_domsf"/>
</dbReference>
<feature type="region of interest" description="Disordered" evidence="1">
    <location>
        <begin position="1"/>
        <end position="114"/>
    </location>
</feature>
<reference evidence="4 5" key="1">
    <citation type="journal article" date="2012" name="Science">
        <title>The Paleozoic origin of enzymatic lignin decomposition reconstructed from 31 fungal genomes.</title>
        <authorList>
            <person name="Floudas D."/>
            <person name="Binder M."/>
            <person name="Riley R."/>
            <person name="Barry K."/>
            <person name="Blanchette R.A."/>
            <person name="Henrissat B."/>
            <person name="Martinez A.T."/>
            <person name="Otillar R."/>
            <person name="Spatafora J.W."/>
            <person name="Yadav J.S."/>
            <person name="Aerts A."/>
            <person name="Benoit I."/>
            <person name="Boyd A."/>
            <person name="Carlson A."/>
            <person name="Copeland A."/>
            <person name="Coutinho P.M."/>
            <person name="de Vries R.P."/>
            <person name="Ferreira P."/>
            <person name="Findley K."/>
            <person name="Foster B."/>
            <person name="Gaskell J."/>
            <person name="Glotzer D."/>
            <person name="Gorecki P."/>
            <person name="Heitman J."/>
            <person name="Hesse C."/>
            <person name="Hori C."/>
            <person name="Igarashi K."/>
            <person name="Jurgens J.A."/>
            <person name="Kallen N."/>
            <person name="Kersten P."/>
            <person name="Kohler A."/>
            <person name="Kuees U."/>
            <person name="Kumar T.K.A."/>
            <person name="Kuo A."/>
            <person name="LaButti K."/>
            <person name="Larrondo L.F."/>
            <person name="Lindquist E."/>
            <person name="Ling A."/>
            <person name="Lombard V."/>
            <person name="Lucas S."/>
            <person name="Lundell T."/>
            <person name="Martin R."/>
            <person name="McLaughlin D.J."/>
            <person name="Morgenstern I."/>
            <person name="Morin E."/>
            <person name="Murat C."/>
            <person name="Nagy L.G."/>
            <person name="Nolan M."/>
            <person name="Ohm R.A."/>
            <person name="Patyshakuliyeva A."/>
            <person name="Rokas A."/>
            <person name="Ruiz-Duenas F.J."/>
            <person name="Sabat G."/>
            <person name="Salamov A."/>
            <person name="Samejima M."/>
            <person name="Schmutz J."/>
            <person name="Slot J.C."/>
            <person name="St John F."/>
            <person name="Stenlid J."/>
            <person name="Sun H."/>
            <person name="Sun S."/>
            <person name="Syed K."/>
            <person name="Tsang A."/>
            <person name="Wiebenga A."/>
            <person name="Young D."/>
            <person name="Pisabarro A."/>
            <person name="Eastwood D.C."/>
            <person name="Martin F."/>
            <person name="Cullen D."/>
            <person name="Grigoriev I.V."/>
            <person name="Hibbett D.S."/>
        </authorList>
    </citation>
    <scope>NUCLEOTIDE SEQUENCE [LARGE SCALE GENOMIC DNA]</scope>
    <source>
        <strain evidence="4 5">DJM-731 SS1</strain>
    </source>
</reference>
<dbReference type="GO" id="GO:0043130">
    <property type="term" value="F:ubiquitin binding"/>
    <property type="evidence" value="ECO:0007669"/>
    <property type="project" value="TreeGrafter"/>
</dbReference>
<dbReference type="InterPro" id="IPR036241">
    <property type="entry name" value="NSFL1C_SEP_dom_sf"/>
</dbReference>
<dbReference type="InterPro" id="IPR012989">
    <property type="entry name" value="SEP_domain"/>
</dbReference>